<evidence type="ECO:0000313" key="4">
    <source>
        <dbReference type="EMBL" id="JAP90953.1"/>
    </source>
</evidence>
<dbReference type="SUPFAM" id="SSF141678">
    <property type="entry name" value="MAL13P1.257-like"/>
    <property type="match status" value="1"/>
</dbReference>
<sequence>MPSYNLLLSCETDGVQEIQRTPNTPLIFTFKCSKCGEIHENVQLLLENKEQIPNSRGDTQLNIKCKCCKSTNTVDVKSNSLYNNKNQNSIFNVEIRGSFMPINWRFESFTIIATSSNQFKCQDSEFVDWDDIGDCNVSVLEMKYSIE</sequence>
<dbReference type="Pfam" id="PF05907">
    <property type="entry name" value="CXXC_Zn-b_euk"/>
    <property type="match status" value="1"/>
</dbReference>
<dbReference type="PANTHER" id="PTHR12857">
    <property type="entry name" value="CXXC MOTIF CONTAINING ZINC BINDING PROTEIN"/>
    <property type="match status" value="1"/>
</dbReference>
<comment type="similarity">
    <text evidence="1">Belongs to the UPF0587 family.</text>
</comment>
<name>A0A146K249_9EUKA</name>
<dbReference type="PANTHER" id="PTHR12857:SF0">
    <property type="entry name" value="CXXC MOTIF CONTAINING ZINC BINDING PROTEIN"/>
    <property type="match status" value="1"/>
</dbReference>
<gene>
    <name evidence="4" type="ORF">TPC1_17586</name>
</gene>
<proteinExistence type="inferred from homology"/>
<reference evidence="4" key="1">
    <citation type="submission" date="2015-07" db="EMBL/GenBank/DDBJ databases">
        <title>Adaptation to a free-living lifestyle via gene acquisitions in the diplomonad Trepomonas sp. PC1.</title>
        <authorList>
            <person name="Xu F."/>
            <person name="Jerlstrom-Hultqvist J."/>
            <person name="Kolisko M."/>
            <person name="Simpson A.G.B."/>
            <person name="Roger A.J."/>
            <person name="Svard S.G."/>
            <person name="Andersson J.O."/>
        </authorList>
    </citation>
    <scope>NUCLEOTIDE SEQUENCE</scope>
    <source>
        <strain evidence="4">PC1</strain>
    </source>
</reference>
<dbReference type="EMBL" id="GDID01005653">
    <property type="protein sequence ID" value="JAP90953.1"/>
    <property type="molecule type" value="Transcribed_RNA"/>
</dbReference>
<evidence type="ECO:0000256" key="3">
    <source>
        <dbReference type="ARBA" id="ARBA00022833"/>
    </source>
</evidence>
<dbReference type="AlphaFoldDB" id="A0A146K249"/>
<dbReference type="InterPro" id="IPR008584">
    <property type="entry name" value="CXXC_Zn-binding_euk"/>
</dbReference>
<evidence type="ECO:0000256" key="1">
    <source>
        <dbReference type="ARBA" id="ARBA00007818"/>
    </source>
</evidence>
<evidence type="ECO:0000256" key="2">
    <source>
        <dbReference type="ARBA" id="ARBA00022723"/>
    </source>
</evidence>
<keyword evidence="2" id="KW-0479">Metal-binding</keyword>
<protein>
    <submittedName>
        <fullName evidence="4">Uncharacterized protein</fullName>
    </submittedName>
</protein>
<organism evidence="4">
    <name type="scientific">Trepomonas sp. PC1</name>
    <dbReference type="NCBI Taxonomy" id="1076344"/>
    <lineage>
        <taxon>Eukaryota</taxon>
        <taxon>Metamonada</taxon>
        <taxon>Diplomonadida</taxon>
        <taxon>Hexamitidae</taxon>
        <taxon>Hexamitinae</taxon>
        <taxon>Trepomonas</taxon>
    </lineage>
</organism>
<accession>A0A146K249</accession>
<keyword evidence="3" id="KW-0862">Zinc</keyword>
<dbReference type="GO" id="GO:0008270">
    <property type="term" value="F:zinc ion binding"/>
    <property type="evidence" value="ECO:0007669"/>
    <property type="project" value="TreeGrafter"/>
</dbReference>